<evidence type="ECO:0000313" key="3">
    <source>
        <dbReference type="Proteomes" id="UP000035100"/>
    </source>
</evidence>
<dbReference type="InterPro" id="IPR036629">
    <property type="entry name" value="YjbJ_sf"/>
</dbReference>
<dbReference type="eggNOG" id="ENOG5032ZKE">
    <property type="taxonomic scope" value="Bacteria"/>
</dbReference>
<dbReference type="AlphaFoldDB" id="A0A0D0NHT8"/>
<sequence length="119" mass="13152">MDWTDVSQNWHAFVPRILTRWPELDGDDVDAVEGDRSALARLIAEAKPDDDALDADEEIGEWLEGEVPADVMTEEDVDNQRILASRSEMAADEDAYSQDGKFGDDDSPEPPVGVSEDDS</sequence>
<evidence type="ECO:0000256" key="1">
    <source>
        <dbReference type="SAM" id="MobiDB-lite"/>
    </source>
</evidence>
<keyword evidence="3" id="KW-1185">Reference proteome</keyword>
<feature type="region of interest" description="Disordered" evidence="1">
    <location>
        <begin position="86"/>
        <end position="119"/>
    </location>
</feature>
<comment type="caution">
    <text evidence="2">The sequence shown here is derived from an EMBL/GenBank/DDBJ whole genome shotgun (WGS) entry which is preliminary data.</text>
</comment>
<dbReference type="OrthoDB" id="7651547at2"/>
<dbReference type="Gene3D" id="1.10.1470.10">
    <property type="entry name" value="YjbJ"/>
    <property type="match status" value="1"/>
</dbReference>
<dbReference type="EMBL" id="AONG01000019">
    <property type="protein sequence ID" value="KIQ67915.1"/>
    <property type="molecule type" value="Genomic_DNA"/>
</dbReference>
<organism evidence="2 3">
    <name type="scientific">Wenxinia marina DSM 24838</name>
    <dbReference type="NCBI Taxonomy" id="1123501"/>
    <lineage>
        <taxon>Bacteria</taxon>
        <taxon>Pseudomonadati</taxon>
        <taxon>Pseudomonadota</taxon>
        <taxon>Alphaproteobacteria</taxon>
        <taxon>Rhodobacterales</taxon>
        <taxon>Roseobacteraceae</taxon>
        <taxon>Wenxinia</taxon>
    </lineage>
</organism>
<proteinExistence type="predicted"/>
<accession>A0A0D0NHT8</accession>
<name>A0A0D0NHT8_9RHOB</name>
<dbReference type="STRING" id="1123501.Wenmar_03646"/>
<evidence type="ECO:0000313" key="2">
    <source>
        <dbReference type="EMBL" id="KIQ67915.1"/>
    </source>
</evidence>
<dbReference type="RefSeq" id="WP_018302132.1">
    <property type="nucleotide sequence ID" value="NZ_KB902281.1"/>
</dbReference>
<protein>
    <submittedName>
        <fullName evidence="2">Uncharacterized protein</fullName>
    </submittedName>
</protein>
<dbReference type="Proteomes" id="UP000035100">
    <property type="component" value="Unassembled WGS sequence"/>
</dbReference>
<reference evidence="2 3" key="1">
    <citation type="submission" date="2013-01" db="EMBL/GenBank/DDBJ databases">
        <authorList>
            <person name="Fiebig A."/>
            <person name="Goeker M."/>
            <person name="Klenk H.-P.P."/>
        </authorList>
    </citation>
    <scope>NUCLEOTIDE SEQUENCE [LARGE SCALE GENOMIC DNA]</scope>
    <source>
        <strain evidence="2 3">DSM 24838</strain>
    </source>
</reference>
<gene>
    <name evidence="2" type="ORF">Wenmar_03646</name>
</gene>